<reference evidence="1" key="1">
    <citation type="submission" date="2021-06" db="EMBL/GenBank/DDBJ databases">
        <authorList>
            <person name="Ellington A.J."/>
            <person name="Bryan N.C."/>
            <person name="Christner B.C."/>
            <person name="Reisch C.R."/>
        </authorList>
    </citation>
    <scope>NUCLEOTIDE SEQUENCE</scope>
    <source>
        <strain evidence="1">L6-1</strain>
    </source>
</reference>
<keyword evidence="2" id="KW-1185">Reference proteome</keyword>
<organism evidence="1 2">
    <name type="scientific">Curtobacterium aetherium</name>
    <dbReference type="NCBI Taxonomy" id="2841594"/>
    <lineage>
        <taxon>Bacteria</taxon>
        <taxon>Bacillati</taxon>
        <taxon>Actinomycetota</taxon>
        <taxon>Actinomycetes</taxon>
        <taxon>Micrococcales</taxon>
        <taxon>Microbacteriaceae</taxon>
        <taxon>Curtobacterium</taxon>
    </lineage>
</organism>
<sequence>MQKKTAATVATLALVVAIAVTGVAAATIATPDGGGTGSAPVRSGTTSTVVQTTAATGDVGWQGQLPDANRFHDLSREDQQAVVTRVDRLIGDLRGSGSSAGLVAQLTGYRGEIEQLLR</sequence>
<gene>
    <name evidence="1" type="ORF">KM842_10680</name>
</gene>
<accession>A0ACD1E1E2</accession>
<protein>
    <submittedName>
        <fullName evidence="1">Uncharacterized protein</fullName>
    </submittedName>
</protein>
<name>A0ACD1E1E2_9MICO</name>
<proteinExistence type="predicted"/>
<dbReference type="Proteomes" id="UP000681794">
    <property type="component" value="Chromosome"/>
</dbReference>
<evidence type="ECO:0000313" key="1">
    <source>
        <dbReference type="EMBL" id="QWS32740.1"/>
    </source>
</evidence>
<dbReference type="EMBL" id="CP076544">
    <property type="protein sequence ID" value="QWS32740.1"/>
    <property type="molecule type" value="Genomic_DNA"/>
</dbReference>
<evidence type="ECO:0000313" key="2">
    <source>
        <dbReference type="Proteomes" id="UP000681794"/>
    </source>
</evidence>